<organism evidence="1 2">
    <name type="scientific">Apolygus lucorum</name>
    <name type="common">Small green plant bug</name>
    <name type="synonym">Lygocoris lucorum</name>
    <dbReference type="NCBI Taxonomy" id="248454"/>
    <lineage>
        <taxon>Eukaryota</taxon>
        <taxon>Metazoa</taxon>
        <taxon>Ecdysozoa</taxon>
        <taxon>Arthropoda</taxon>
        <taxon>Hexapoda</taxon>
        <taxon>Insecta</taxon>
        <taxon>Pterygota</taxon>
        <taxon>Neoptera</taxon>
        <taxon>Paraneoptera</taxon>
        <taxon>Hemiptera</taxon>
        <taxon>Heteroptera</taxon>
        <taxon>Panheteroptera</taxon>
        <taxon>Cimicomorpha</taxon>
        <taxon>Miridae</taxon>
        <taxon>Mirini</taxon>
        <taxon>Apolygus</taxon>
    </lineage>
</organism>
<dbReference type="AlphaFoldDB" id="A0A6A4JIZ4"/>
<evidence type="ECO:0000313" key="1">
    <source>
        <dbReference type="EMBL" id="KAF6212272.1"/>
    </source>
</evidence>
<reference evidence="1" key="1">
    <citation type="journal article" date="2021" name="Mol. Ecol. Resour.">
        <title>Apolygus lucorum genome provides insights into omnivorousness and mesophyll feeding.</title>
        <authorList>
            <person name="Liu Y."/>
            <person name="Liu H."/>
            <person name="Wang H."/>
            <person name="Huang T."/>
            <person name="Liu B."/>
            <person name="Yang B."/>
            <person name="Yin L."/>
            <person name="Li B."/>
            <person name="Zhang Y."/>
            <person name="Zhang S."/>
            <person name="Jiang F."/>
            <person name="Zhang X."/>
            <person name="Ren Y."/>
            <person name="Wang B."/>
            <person name="Wang S."/>
            <person name="Lu Y."/>
            <person name="Wu K."/>
            <person name="Fan W."/>
            <person name="Wang G."/>
        </authorList>
    </citation>
    <scope>NUCLEOTIDE SEQUENCE</scope>
    <source>
        <strain evidence="1">12Hb</strain>
    </source>
</reference>
<keyword evidence="2" id="KW-1185">Reference proteome</keyword>
<evidence type="ECO:0000313" key="2">
    <source>
        <dbReference type="Proteomes" id="UP000466442"/>
    </source>
</evidence>
<sequence length="186" mass="20072">MRWFAHAVGLALTVVATIEAKPRQAELNYQVQADEVHDAVPQASSRSLLGLAGRLTSGLMEKLKSRKLGASPDYAEPQNSGLLSKLTSSILGTPQADEHHQGGRQAYGNNGYSWSDDQYGHLNALENIEQMLNHIALPYLNSMGSSASVFLGIIQKAVSYLYTISSTMQLSQNVISPLVSIAARMG</sequence>
<accession>A0A6A4JIZ4</accession>
<dbReference type="EMBL" id="WIXP02000004">
    <property type="protein sequence ID" value="KAF6212272.1"/>
    <property type="molecule type" value="Genomic_DNA"/>
</dbReference>
<gene>
    <name evidence="1" type="ORF">GE061_012794</name>
</gene>
<comment type="caution">
    <text evidence="1">The sequence shown here is derived from an EMBL/GenBank/DDBJ whole genome shotgun (WGS) entry which is preliminary data.</text>
</comment>
<proteinExistence type="predicted"/>
<protein>
    <submittedName>
        <fullName evidence="1">Uncharacterized protein</fullName>
    </submittedName>
</protein>
<dbReference type="Proteomes" id="UP000466442">
    <property type="component" value="Unassembled WGS sequence"/>
</dbReference>
<name>A0A6A4JIZ4_APOLU</name>